<keyword evidence="6" id="KW-0812">Transmembrane</keyword>
<evidence type="ECO:0000313" key="10">
    <source>
        <dbReference type="Proteomes" id="UP000304914"/>
    </source>
</evidence>
<dbReference type="EMBL" id="LR594035">
    <property type="protein sequence ID" value="VTS40902.1"/>
    <property type="molecule type" value="Genomic_DNA"/>
</dbReference>
<dbReference type="NCBIfam" id="TIGR01167">
    <property type="entry name" value="LPXTG_anchor"/>
    <property type="match status" value="1"/>
</dbReference>
<feature type="domain" description="Gram-positive cocci surface proteins LPxTG" evidence="8">
    <location>
        <begin position="468"/>
        <end position="502"/>
    </location>
</feature>
<dbReference type="Gene3D" id="2.60.40.740">
    <property type="match status" value="1"/>
</dbReference>
<protein>
    <submittedName>
        <fullName evidence="9">Surface protein Spb1</fullName>
    </submittedName>
</protein>
<dbReference type="AlphaFoldDB" id="A0A4U9ZKX6"/>
<keyword evidence="4" id="KW-0572">Peptidoglycan-anchor</keyword>
<dbReference type="InterPro" id="IPR013783">
    <property type="entry name" value="Ig-like_fold"/>
</dbReference>
<evidence type="ECO:0000313" key="9">
    <source>
        <dbReference type="EMBL" id="VTS40902.1"/>
    </source>
</evidence>
<accession>A0A4U9ZKX6</accession>
<dbReference type="Pfam" id="PF00746">
    <property type="entry name" value="Gram_pos_anchor"/>
    <property type="match status" value="1"/>
</dbReference>
<reference evidence="9 10" key="1">
    <citation type="submission" date="2019-05" db="EMBL/GenBank/DDBJ databases">
        <authorList>
            <consortium name="Pathogen Informatics"/>
        </authorList>
    </citation>
    <scope>NUCLEOTIDE SEQUENCE [LARGE SCALE GENOMIC DNA]</scope>
    <source>
        <strain evidence="9 10">NCTC5385</strain>
    </source>
</reference>
<dbReference type="Gene3D" id="2.60.40.10">
    <property type="entry name" value="Immunoglobulins"/>
    <property type="match status" value="1"/>
</dbReference>
<feature type="chain" id="PRO_5039094268" evidence="7">
    <location>
        <begin position="30"/>
        <end position="502"/>
    </location>
</feature>
<dbReference type="SUPFAM" id="SSF49478">
    <property type="entry name" value="Cna protein B-type domain"/>
    <property type="match status" value="1"/>
</dbReference>
<evidence type="ECO:0000256" key="3">
    <source>
        <dbReference type="ARBA" id="ARBA00022729"/>
    </source>
</evidence>
<dbReference type="RefSeq" id="WP_138069020.1">
    <property type="nucleotide sequence ID" value="NZ_LR594035.1"/>
</dbReference>
<evidence type="ECO:0000256" key="1">
    <source>
        <dbReference type="ARBA" id="ARBA00022512"/>
    </source>
</evidence>
<gene>
    <name evidence="9" type="ORF">NCTC5385_02116</name>
</gene>
<feature type="compositionally biased region" description="Polar residues" evidence="5">
    <location>
        <begin position="325"/>
        <end position="341"/>
    </location>
</feature>
<sequence length="502" mass="53087">MKNKLIRLFLTLSLVLGVTMGASMAPVLAARPGAITVTDTQNGAKYAAYKIFDAEVADPNAPDASTDGVAYMIPLGKETEYKNSANFNNLFDVSSNGGRTYVTKKATAFTADIATWAKEISSKISASVSATETGTDGTEVLTVPDYGYYYVSSDVNNGAMIMVTSVSPNATIHEKNTGANWGTGGGKTTGKKTYAVGDTITYTINYNSAVNYDGAEKVYQYVLRDDMPNSNVVALNSSYIKVTVTDASGQETVLTQNTNKAKGTYSFTESNNDFDITIPWSASQTQSGNSANGAADDFYYKGISKIKVTYTGVLKSEATPGSGEVASNTNLAKINPNTQTDDTGETATVHDGQITIKKVDGSDKNKSLDGATFVLKNDQGQFLNFSDPQAVKLTSDQKQTTEYTTKDGGLVTIKGLAEGTYHLVETKAPAGYNLMTQATTVVLKEGSANSQDTLLSTPTIENNKGAELPSTGSIGTIILYTIGALLALGAGVVLVARRRLHS</sequence>
<dbReference type="InterPro" id="IPR048052">
    <property type="entry name" value="FM1-like"/>
</dbReference>
<keyword evidence="6" id="KW-1133">Transmembrane helix</keyword>
<dbReference type="STRING" id="873448.STRPO_1622"/>
<keyword evidence="1" id="KW-0134">Cell wall</keyword>
<keyword evidence="3 7" id="KW-0732">Signal</keyword>
<dbReference type="InterPro" id="IPR041033">
    <property type="entry name" value="SpaA_PFL_dom_1"/>
</dbReference>
<evidence type="ECO:0000256" key="5">
    <source>
        <dbReference type="SAM" id="MobiDB-lite"/>
    </source>
</evidence>
<evidence type="ECO:0000256" key="6">
    <source>
        <dbReference type="SAM" id="Phobius"/>
    </source>
</evidence>
<feature type="transmembrane region" description="Helical" evidence="6">
    <location>
        <begin position="477"/>
        <end position="496"/>
    </location>
</feature>
<dbReference type="Pfam" id="PF17802">
    <property type="entry name" value="SpaA"/>
    <property type="match status" value="1"/>
</dbReference>
<dbReference type="InterPro" id="IPR019931">
    <property type="entry name" value="LPXTG_anchor"/>
</dbReference>
<dbReference type="NCBIfam" id="NF033902">
    <property type="entry name" value="iso_D2_wall_anc"/>
    <property type="match status" value="1"/>
</dbReference>
<evidence type="ECO:0000256" key="7">
    <source>
        <dbReference type="SAM" id="SignalP"/>
    </source>
</evidence>
<organism evidence="9 10">
    <name type="scientific">Streptococcus pseudoporcinus</name>
    <dbReference type="NCBI Taxonomy" id="361101"/>
    <lineage>
        <taxon>Bacteria</taxon>
        <taxon>Bacillati</taxon>
        <taxon>Bacillota</taxon>
        <taxon>Bacilli</taxon>
        <taxon>Lactobacillales</taxon>
        <taxon>Streptococcaceae</taxon>
        <taxon>Streptococcus</taxon>
    </lineage>
</organism>
<feature type="region of interest" description="Disordered" evidence="5">
    <location>
        <begin position="317"/>
        <end position="347"/>
    </location>
</feature>
<name>A0A4U9ZKX6_9STRE</name>
<keyword evidence="6" id="KW-0472">Membrane</keyword>
<dbReference type="Proteomes" id="UP000304914">
    <property type="component" value="Chromosome"/>
</dbReference>
<dbReference type="PROSITE" id="PS50847">
    <property type="entry name" value="GRAM_POS_ANCHORING"/>
    <property type="match status" value="1"/>
</dbReference>
<keyword evidence="2" id="KW-0964">Secreted</keyword>
<proteinExistence type="predicted"/>
<feature type="signal peptide" evidence="7">
    <location>
        <begin position="1"/>
        <end position="29"/>
    </location>
</feature>
<evidence type="ECO:0000259" key="8">
    <source>
        <dbReference type="PROSITE" id="PS50847"/>
    </source>
</evidence>
<evidence type="ECO:0000256" key="2">
    <source>
        <dbReference type="ARBA" id="ARBA00022525"/>
    </source>
</evidence>
<evidence type="ECO:0000256" key="4">
    <source>
        <dbReference type="ARBA" id="ARBA00023088"/>
    </source>
</evidence>